<evidence type="ECO:0000259" key="12">
    <source>
        <dbReference type="PROSITE" id="PS51831"/>
    </source>
</evidence>
<evidence type="ECO:0000256" key="9">
    <source>
        <dbReference type="ARBA" id="ARBA00022840"/>
    </source>
</evidence>
<evidence type="ECO:0000256" key="8">
    <source>
        <dbReference type="ARBA" id="ARBA00022800"/>
    </source>
</evidence>
<dbReference type="GO" id="GO:0042245">
    <property type="term" value="P:RNA repair"/>
    <property type="evidence" value="ECO:0007669"/>
    <property type="project" value="UniProtKB-KW"/>
</dbReference>
<name>A0A381XPT6_9ZZZZ</name>
<dbReference type="InterPro" id="IPR032828">
    <property type="entry name" value="PolyA_RNA-bd"/>
</dbReference>
<dbReference type="Pfam" id="PF12627">
    <property type="entry name" value="PolyA_pol_RNAbd"/>
    <property type="match status" value="1"/>
</dbReference>
<keyword evidence="3" id="KW-0808">Transferase</keyword>
<dbReference type="PROSITE" id="PS51831">
    <property type="entry name" value="HD"/>
    <property type="match status" value="1"/>
</dbReference>
<dbReference type="InterPro" id="IPR003607">
    <property type="entry name" value="HD/PDEase_dom"/>
</dbReference>
<keyword evidence="5" id="KW-0548">Nucleotidyltransferase</keyword>
<organism evidence="13">
    <name type="scientific">marine metagenome</name>
    <dbReference type="NCBI Taxonomy" id="408172"/>
    <lineage>
        <taxon>unclassified sequences</taxon>
        <taxon>metagenomes</taxon>
        <taxon>ecological metagenomes</taxon>
    </lineage>
</organism>
<feature type="domain" description="HD" evidence="12">
    <location>
        <begin position="186"/>
        <end position="287"/>
    </location>
</feature>
<dbReference type="GO" id="GO:0046872">
    <property type="term" value="F:metal ion binding"/>
    <property type="evidence" value="ECO:0007669"/>
    <property type="project" value="UniProtKB-KW"/>
</dbReference>
<comment type="cofactor">
    <cofactor evidence="1">
        <name>Mg(2+)</name>
        <dbReference type="ChEBI" id="CHEBI:18420"/>
    </cofactor>
</comment>
<dbReference type="PANTHER" id="PTHR47545">
    <property type="entry name" value="MULTIFUNCTIONAL CCA PROTEIN"/>
    <property type="match status" value="1"/>
</dbReference>
<dbReference type="Pfam" id="PF01743">
    <property type="entry name" value="PolyA_pol"/>
    <property type="match status" value="1"/>
</dbReference>
<reference evidence="13" key="1">
    <citation type="submission" date="2018-05" db="EMBL/GenBank/DDBJ databases">
        <authorList>
            <person name="Lanie J.A."/>
            <person name="Ng W.-L."/>
            <person name="Kazmierczak K.M."/>
            <person name="Andrzejewski T.M."/>
            <person name="Davidsen T.M."/>
            <person name="Wayne K.J."/>
            <person name="Tettelin H."/>
            <person name="Glass J.I."/>
            <person name="Rusch D."/>
            <person name="Podicherti R."/>
            <person name="Tsui H.-C.T."/>
            <person name="Winkler M.E."/>
        </authorList>
    </citation>
    <scope>NUCLEOTIDE SEQUENCE</scope>
</reference>
<keyword evidence="9" id="KW-0067">ATP-binding</keyword>
<dbReference type="Gene3D" id="3.30.460.10">
    <property type="entry name" value="Beta Polymerase, domain 2"/>
    <property type="match status" value="1"/>
</dbReference>
<dbReference type="InterPro" id="IPR006674">
    <property type="entry name" value="HD_domain"/>
</dbReference>
<proteinExistence type="predicted"/>
<dbReference type="CDD" id="cd00077">
    <property type="entry name" value="HDc"/>
    <property type="match status" value="1"/>
</dbReference>
<keyword evidence="8" id="KW-0692">RNA repair</keyword>
<accession>A0A381XPT6</accession>
<evidence type="ECO:0000256" key="4">
    <source>
        <dbReference type="ARBA" id="ARBA00022694"/>
    </source>
</evidence>
<keyword evidence="2" id="KW-0533">Nickel</keyword>
<dbReference type="EMBL" id="UINC01015845">
    <property type="protein sequence ID" value="SVA66421.1"/>
    <property type="molecule type" value="Genomic_DNA"/>
</dbReference>
<evidence type="ECO:0000256" key="3">
    <source>
        <dbReference type="ARBA" id="ARBA00022679"/>
    </source>
</evidence>
<dbReference type="InterPro" id="IPR050124">
    <property type="entry name" value="tRNA_CCA-adding_enzyme"/>
</dbReference>
<dbReference type="PIRSF" id="PIRSF000813">
    <property type="entry name" value="CCA_bact"/>
    <property type="match status" value="1"/>
</dbReference>
<dbReference type="Pfam" id="PF01966">
    <property type="entry name" value="HD"/>
    <property type="match status" value="1"/>
</dbReference>
<dbReference type="GO" id="GO:0001680">
    <property type="term" value="P:tRNA 3'-terminal CCA addition"/>
    <property type="evidence" value="ECO:0007669"/>
    <property type="project" value="InterPro"/>
</dbReference>
<evidence type="ECO:0000256" key="6">
    <source>
        <dbReference type="ARBA" id="ARBA00022723"/>
    </source>
</evidence>
<keyword evidence="6" id="KW-0479">Metal-binding</keyword>
<dbReference type="NCBIfam" id="NF008137">
    <property type="entry name" value="PRK10885.1"/>
    <property type="match status" value="1"/>
</dbReference>
<evidence type="ECO:0000256" key="2">
    <source>
        <dbReference type="ARBA" id="ARBA00022596"/>
    </source>
</evidence>
<dbReference type="InterPro" id="IPR002646">
    <property type="entry name" value="PolA_pol_head_dom"/>
</dbReference>
<keyword evidence="11" id="KW-0694">RNA-binding</keyword>
<dbReference type="SUPFAM" id="SSF81891">
    <property type="entry name" value="Poly A polymerase C-terminal region-like"/>
    <property type="match status" value="1"/>
</dbReference>
<evidence type="ECO:0000256" key="11">
    <source>
        <dbReference type="ARBA" id="ARBA00022884"/>
    </source>
</evidence>
<protein>
    <recommendedName>
        <fullName evidence="12">HD domain-containing protein</fullName>
    </recommendedName>
</protein>
<dbReference type="InterPro" id="IPR043519">
    <property type="entry name" value="NT_sf"/>
</dbReference>
<sequence length="364" mass="40575">GKDFPVSLHAKTREQYALARTEQKSGPGYHGFSFDTSKTVSLEEDLARRDLTVNAMARDESGHIIDPYGGQLDLERKVLRHVSDAFIEDPLRVLRVARFSARFAQLGFSVAPETTEMMKKMSETGELDELRPERVWQETNKALVEKSPQQYFLVLRDCGALARVFPELEALFGVPQPARWHPEIDTGIHVMMALKIAAELSDKAEIRFAVLAHDLGKGTTPKKLLPGHRGHEERSLKVLASLCARLPVPKNYQALAEAVARYHGLAHKASSLRPNTLHKIIVAVDGIRRPGRFEDFLIACEADARGRKGLEEQAYPQAEILKCALHAARTVRAEETENSVKGKALGELIRQKQIESISAALKTH</sequence>
<dbReference type="AlphaFoldDB" id="A0A381XPT6"/>
<evidence type="ECO:0000256" key="5">
    <source>
        <dbReference type="ARBA" id="ARBA00022695"/>
    </source>
</evidence>
<keyword evidence="7" id="KW-0547">Nucleotide-binding</keyword>
<dbReference type="GO" id="GO:0005524">
    <property type="term" value="F:ATP binding"/>
    <property type="evidence" value="ECO:0007669"/>
    <property type="project" value="UniProtKB-KW"/>
</dbReference>
<keyword evidence="4" id="KW-0819">tRNA processing</keyword>
<gene>
    <name evidence="13" type="ORF">METZ01_LOCUS119275</name>
</gene>
<evidence type="ECO:0000256" key="10">
    <source>
        <dbReference type="ARBA" id="ARBA00022842"/>
    </source>
</evidence>
<evidence type="ECO:0000256" key="7">
    <source>
        <dbReference type="ARBA" id="ARBA00022741"/>
    </source>
</evidence>
<dbReference type="PANTHER" id="PTHR47545:SF1">
    <property type="entry name" value="MULTIFUNCTIONAL CCA PROTEIN"/>
    <property type="match status" value="1"/>
</dbReference>
<evidence type="ECO:0000256" key="1">
    <source>
        <dbReference type="ARBA" id="ARBA00001946"/>
    </source>
</evidence>
<evidence type="ECO:0000313" key="13">
    <source>
        <dbReference type="EMBL" id="SVA66421.1"/>
    </source>
</evidence>
<keyword evidence="10" id="KW-0460">Magnesium</keyword>
<dbReference type="Gene3D" id="1.10.3090.10">
    <property type="entry name" value="cca-adding enzyme, domain 2"/>
    <property type="match status" value="1"/>
</dbReference>
<feature type="non-terminal residue" evidence="13">
    <location>
        <position position="1"/>
    </location>
</feature>
<dbReference type="SUPFAM" id="SSF81301">
    <property type="entry name" value="Nucleotidyltransferase"/>
    <property type="match status" value="1"/>
</dbReference>
<dbReference type="InterPro" id="IPR012006">
    <property type="entry name" value="CCA_bact"/>
</dbReference>
<dbReference type="GO" id="GO:0004810">
    <property type="term" value="F:CCA tRNA nucleotidyltransferase activity"/>
    <property type="evidence" value="ECO:0007669"/>
    <property type="project" value="InterPro"/>
</dbReference>
<dbReference type="GO" id="GO:0003723">
    <property type="term" value="F:RNA binding"/>
    <property type="evidence" value="ECO:0007669"/>
    <property type="project" value="UniProtKB-KW"/>
</dbReference>